<dbReference type="SMART" id="SM00849">
    <property type="entry name" value="Lactamase_B"/>
    <property type="match status" value="1"/>
</dbReference>
<dbReference type="Proteomes" id="UP000217720">
    <property type="component" value="Unassembled WGS sequence"/>
</dbReference>
<dbReference type="AlphaFoldDB" id="A0A2A3ZIA1"/>
<gene>
    <name evidence="2" type="ORF">CIK62_01930</name>
</gene>
<reference evidence="2 3" key="1">
    <citation type="journal article" date="2017" name="Elife">
        <title>Extensive horizontal gene transfer in cheese-associated bacteria.</title>
        <authorList>
            <person name="Bonham K.S."/>
            <person name="Wolfe B.E."/>
            <person name="Dutton R.J."/>
        </authorList>
    </citation>
    <scope>NUCLEOTIDE SEQUENCE [LARGE SCALE GENOMIC DNA]</scope>
    <source>
        <strain evidence="2 3">900_6</strain>
    </source>
</reference>
<evidence type="ECO:0000256" key="1">
    <source>
        <dbReference type="ARBA" id="ARBA00022801"/>
    </source>
</evidence>
<dbReference type="InterPro" id="IPR001279">
    <property type="entry name" value="Metallo-B-lactamas"/>
</dbReference>
<dbReference type="GO" id="GO:0016787">
    <property type="term" value="F:hydrolase activity"/>
    <property type="evidence" value="ECO:0007669"/>
    <property type="project" value="UniProtKB-KW"/>
</dbReference>
<proteinExistence type="predicted"/>
<dbReference type="PANTHER" id="PTHR43546">
    <property type="entry name" value="UPF0173 METAL-DEPENDENT HYDROLASE MJ1163-RELATED"/>
    <property type="match status" value="1"/>
</dbReference>
<dbReference type="SUPFAM" id="SSF56281">
    <property type="entry name" value="Metallo-hydrolase/oxidoreductase"/>
    <property type="match status" value="1"/>
</dbReference>
<accession>A0A2A3ZIA1</accession>
<sequence length="255" mass="26987">MKMTQVRNATMVMEYEDATVLIDPMLGAKGSMPPFPCATGDTSRNPLVDLVVPLEELLTPDAIVVTHTHADHWDPAAAALLPRHTPVLAQHAEDAALISGEGFTDVRILETTTVIGGVEFTRAGGQHGSDEILEAMPEVGEVMGVILRHGDDPLVYIAGDTILTDEVRKNLDQVAPDVVVLNTGEAVPSTLGPIIMGPEDVVEVAGLAPQAKIVASHLEALNHCPATREDVRAAAAAHAISERVVVPEDGETLLF</sequence>
<keyword evidence="1" id="KW-0378">Hydrolase</keyword>
<dbReference type="CDD" id="cd06262">
    <property type="entry name" value="metallo-hydrolase-like_MBL-fold"/>
    <property type="match status" value="1"/>
</dbReference>
<organism evidence="2 3">
    <name type="scientific">Brevibacterium aurantiacum</name>
    <dbReference type="NCBI Taxonomy" id="273384"/>
    <lineage>
        <taxon>Bacteria</taxon>
        <taxon>Bacillati</taxon>
        <taxon>Actinomycetota</taxon>
        <taxon>Actinomycetes</taxon>
        <taxon>Micrococcales</taxon>
        <taxon>Brevibacteriaceae</taxon>
        <taxon>Brevibacterium</taxon>
    </lineage>
</organism>
<dbReference type="RefSeq" id="WP_096159634.1">
    <property type="nucleotide sequence ID" value="NZ_NRGO01000004.1"/>
</dbReference>
<dbReference type="Pfam" id="PF12706">
    <property type="entry name" value="Lactamase_B_2"/>
    <property type="match status" value="1"/>
</dbReference>
<dbReference type="InterPro" id="IPR036866">
    <property type="entry name" value="RibonucZ/Hydroxyglut_hydro"/>
</dbReference>
<dbReference type="PANTHER" id="PTHR43546:SF9">
    <property type="entry name" value="L-ASCORBATE-6-PHOSPHATE LACTONASE ULAG-RELATED"/>
    <property type="match status" value="1"/>
</dbReference>
<comment type="caution">
    <text evidence="2">The sequence shown here is derived from an EMBL/GenBank/DDBJ whole genome shotgun (WGS) entry which is preliminary data.</text>
</comment>
<dbReference type="InterPro" id="IPR050114">
    <property type="entry name" value="UPF0173_UPF0282_UlaG_hydrolase"/>
</dbReference>
<evidence type="ECO:0000313" key="2">
    <source>
        <dbReference type="EMBL" id="PCC51298.1"/>
    </source>
</evidence>
<dbReference type="Gene3D" id="3.60.15.10">
    <property type="entry name" value="Ribonuclease Z/Hydroxyacylglutathione hydrolase-like"/>
    <property type="match status" value="1"/>
</dbReference>
<evidence type="ECO:0000313" key="3">
    <source>
        <dbReference type="Proteomes" id="UP000217720"/>
    </source>
</evidence>
<protein>
    <submittedName>
        <fullName evidence="2">Uncharacterized protein</fullName>
    </submittedName>
</protein>
<name>A0A2A3ZIA1_BREAU</name>
<dbReference type="EMBL" id="NRGO01000004">
    <property type="protein sequence ID" value="PCC51298.1"/>
    <property type="molecule type" value="Genomic_DNA"/>
</dbReference>